<evidence type="ECO:0000313" key="3">
    <source>
        <dbReference type="Proteomes" id="UP000577362"/>
    </source>
</evidence>
<evidence type="ECO:0000256" key="1">
    <source>
        <dbReference type="SAM" id="MobiDB-lite"/>
    </source>
</evidence>
<accession>A0A840BVP7</accession>
<reference evidence="2 3" key="1">
    <citation type="submission" date="2020-08" db="EMBL/GenBank/DDBJ databases">
        <title>Genomic Encyclopedia of Type Strains, Phase IV (KMG-IV): sequencing the most valuable type-strain genomes for metagenomic binning, comparative biology and taxonomic classification.</title>
        <authorList>
            <person name="Goeker M."/>
        </authorList>
    </citation>
    <scope>NUCLEOTIDE SEQUENCE [LARGE SCALE GENOMIC DNA]</scope>
    <source>
        <strain evidence="2 3">DSM 103737</strain>
    </source>
</reference>
<name>A0A840BVP7_9HYPH</name>
<comment type="caution">
    <text evidence="2">The sequence shown here is derived from an EMBL/GenBank/DDBJ whole genome shotgun (WGS) entry which is preliminary data.</text>
</comment>
<feature type="region of interest" description="Disordered" evidence="1">
    <location>
        <begin position="46"/>
        <end position="68"/>
    </location>
</feature>
<keyword evidence="3" id="KW-1185">Reference proteome</keyword>
<evidence type="ECO:0000313" key="2">
    <source>
        <dbReference type="EMBL" id="MBB4015548.1"/>
    </source>
</evidence>
<gene>
    <name evidence="2" type="ORF">GGR16_000554</name>
</gene>
<dbReference type="RefSeq" id="WP_183315650.1">
    <property type="nucleotide sequence ID" value="NZ_JACIEN010000001.1"/>
</dbReference>
<sequence>MNNRIAGMDAAAAKRLGNVVAEFSDHVRRSGGAPVLPSVVRQRVREARGSQNGPVPMRRPATPDPSAGQAETLLAPVQRAVERGRDALGRAGPVVAPALELAAASASHWATSAEGNVSLGRDFLSNELWRGSIRLPEAPQSEEAGASGRLGELAGRGTYAATTAGRAKLLFTLLGNTPLSSAAGYAYAVGWGVNALSGAAKACVDVSQDLSQRGLRGGLLLTRDAFALLSAGLNLAAAVESGYAQRAADAGDDAGAVGHARTSAFLWGGGSLSGIASGGAQLLADYIAPARPAPREAASTAPDVEAQRLLPT</sequence>
<dbReference type="EMBL" id="JACIEN010000001">
    <property type="protein sequence ID" value="MBB4015548.1"/>
    <property type="molecule type" value="Genomic_DNA"/>
</dbReference>
<dbReference type="AlphaFoldDB" id="A0A840BVP7"/>
<protein>
    <submittedName>
        <fullName evidence="2">Uncharacterized protein</fullName>
    </submittedName>
</protein>
<proteinExistence type="predicted"/>
<dbReference type="Proteomes" id="UP000577362">
    <property type="component" value="Unassembled WGS sequence"/>
</dbReference>
<organism evidence="2 3">
    <name type="scientific">Chelatococcus caeni</name>
    <dbReference type="NCBI Taxonomy" id="1348468"/>
    <lineage>
        <taxon>Bacteria</taxon>
        <taxon>Pseudomonadati</taxon>
        <taxon>Pseudomonadota</taxon>
        <taxon>Alphaproteobacteria</taxon>
        <taxon>Hyphomicrobiales</taxon>
        <taxon>Chelatococcaceae</taxon>
        <taxon>Chelatococcus</taxon>
    </lineage>
</organism>